<sequence>MKYPIRTIVSRIWESSQQSLTRKFFIILISASLTILWGTSIAAQQPPIFGKIAFQGTPLIEFQDTGVSTRIHPTKMAIGQGKIYFNSSAAVVYRIDEKGVLENVSILPNAGGIPDDDFTIGITFDKLGNLYVSNNTGIYLIRKRDLGGKLPAPNTKIADLPADLQFAMGLVADNKGNLYLSDIFGGSIYKIDIATGKA</sequence>
<dbReference type="InterPro" id="IPR011042">
    <property type="entry name" value="6-blade_b-propeller_TolB-like"/>
</dbReference>
<reference evidence="2" key="1">
    <citation type="submission" date="2016-10" db="EMBL/GenBank/DDBJ databases">
        <title>Comparative genomics uncovers the prolific and rare metabolic potential of the cyanobacterial genus Moorea.</title>
        <authorList>
            <person name="Leao T."/>
            <person name="Castelao G."/>
            <person name="Korobeynikov A."/>
            <person name="Monroe E.A."/>
            <person name="Podell S."/>
            <person name="Glukhov E."/>
            <person name="Allen E."/>
            <person name="Gerwick W.H."/>
            <person name="Gerwick L."/>
        </authorList>
    </citation>
    <scope>NUCLEOTIDE SEQUENCE [LARGE SCALE GENOMIC DNA]</scope>
    <source>
        <strain evidence="2">JHB</strain>
    </source>
</reference>
<evidence type="ECO:0000313" key="1">
    <source>
        <dbReference type="EMBL" id="AOY79246.1"/>
    </source>
</evidence>
<evidence type="ECO:0000313" key="2">
    <source>
        <dbReference type="Proteomes" id="UP000176944"/>
    </source>
</evidence>
<name>A0A1D9FV45_MOOP1</name>
<dbReference type="Proteomes" id="UP000176944">
    <property type="component" value="Chromosome"/>
</dbReference>
<dbReference type="SUPFAM" id="SSF63829">
    <property type="entry name" value="Calcium-dependent phosphotriesterase"/>
    <property type="match status" value="1"/>
</dbReference>
<gene>
    <name evidence="1" type="ORF">BJP36_04260</name>
</gene>
<protein>
    <recommendedName>
        <fullName evidence="3">SMP-30/Gluconolactonase/LRE-like region domain-containing protein</fullName>
    </recommendedName>
</protein>
<organism evidence="1 2">
    <name type="scientific">Moorena producens (strain JHB)</name>
    <dbReference type="NCBI Taxonomy" id="1454205"/>
    <lineage>
        <taxon>Bacteria</taxon>
        <taxon>Bacillati</taxon>
        <taxon>Cyanobacteriota</taxon>
        <taxon>Cyanophyceae</taxon>
        <taxon>Coleofasciculales</taxon>
        <taxon>Coleofasciculaceae</taxon>
        <taxon>Moorena</taxon>
    </lineage>
</organism>
<evidence type="ECO:0008006" key="3">
    <source>
        <dbReference type="Google" id="ProtNLM"/>
    </source>
</evidence>
<proteinExistence type="predicted"/>
<dbReference type="EMBL" id="CP017708">
    <property type="protein sequence ID" value="AOY79246.1"/>
    <property type="molecule type" value="Genomic_DNA"/>
</dbReference>
<dbReference type="Gene3D" id="2.120.10.30">
    <property type="entry name" value="TolB, C-terminal domain"/>
    <property type="match status" value="1"/>
</dbReference>
<dbReference type="AlphaFoldDB" id="A0A1D9FV45"/>
<accession>A0A1D9FV45</accession>